<evidence type="ECO:0000313" key="2">
    <source>
        <dbReference type="EMBL" id="RDH32742.1"/>
    </source>
</evidence>
<feature type="region of interest" description="Disordered" evidence="1">
    <location>
        <begin position="1"/>
        <end position="72"/>
    </location>
</feature>
<organism evidence="2 3">
    <name type="scientific">Aspergillus welwitschiae</name>
    <dbReference type="NCBI Taxonomy" id="1341132"/>
    <lineage>
        <taxon>Eukaryota</taxon>
        <taxon>Fungi</taxon>
        <taxon>Dikarya</taxon>
        <taxon>Ascomycota</taxon>
        <taxon>Pezizomycotina</taxon>
        <taxon>Eurotiomycetes</taxon>
        <taxon>Eurotiomycetidae</taxon>
        <taxon>Eurotiales</taxon>
        <taxon>Aspergillaceae</taxon>
        <taxon>Aspergillus</taxon>
        <taxon>Aspergillus subgen. Circumdati</taxon>
    </lineage>
</organism>
<dbReference type="AlphaFoldDB" id="A0A3F3Q177"/>
<proteinExistence type="predicted"/>
<dbReference type="EMBL" id="KZ852049">
    <property type="protein sequence ID" value="RDH32742.1"/>
    <property type="molecule type" value="Genomic_DNA"/>
</dbReference>
<dbReference type="RefSeq" id="XP_026625764.1">
    <property type="nucleotide sequence ID" value="XM_026766546.1"/>
</dbReference>
<name>A0A3F3Q177_9EURO</name>
<dbReference type="GeneID" id="38134902"/>
<keyword evidence="3" id="KW-1185">Reference proteome</keyword>
<reference evidence="2 3" key="1">
    <citation type="submission" date="2018-07" db="EMBL/GenBank/DDBJ databases">
        <title>The genomes of Aspergillus section Nigri reveals drivers in fungal speciation.</title>
        <authorList>
            <consortium name="DOE Joint Genome Institute"/>
            <person name="Vesth T.C."/>
            <person name="Nybo J."/>
            <person name="Theobald S."/>
            <person name="Brandl J."/>
            <person name="Frisvad J.C."/>
            <person name="Nielsen K.F."/>
            <person name="Lyhne E.K."/>
            <person name="Kogle M.E."/>
            <person name="Kuo A."/>
            <person name="Riley R."/>
            <person name="Clum A."/>
            <person name="Nolan M."/>
            <person name="Lipzen A."/>
            <person name="Salamov A."/>
            <person name="Henrissat B."/>
            <person name="Wiebenga A."/>
            <person name="De vries R.P."/>
            <person name="Grigoriev I.V."/>
            <person name="Mortensen U.H."/>
            <person name="Andersen M.R."/>
            <person name="Baker S.E."/>
        </authorList>
    </citation>
    <scope>NUCLEOTIDE SEQUENCE [LARGE SCALE GENOMIC DNA]</scope>
    <source>
        <strain evidence="2 3">CBS 139.54b</strain>
    </source>
</reference>
<feature type="compositionally biased region" description="Polar residues" evidence="1">
    <location>
        <begin position="1"/>
        <end position="11"/>
    </location>
</feature>
<protein>
    <submittedName>
        <fullName evidence="2">Uncharacterized protein</fullName>
    </submittedName>
</protein>
<evidence type="ECO:0000256" key="1">
    <source>
        <dbReference type="SAM" id="MobiDB-lite"/>
    </source>
</evidence>
<evidence type="ECO:0000313" key="3">
    <source>
        <dbReference type="Proteomes" id="UP000253729"/>
    </source>
</evidence>
<gene>
    <name evidence="2" type="ORF">BDQ94DRAFT_144944</name>
</gene>
<sequence length="91" mass="10029">MRQIQHPSLDQTGVVPGGPQTVTRDTKLKIPASSIDISRPSAESNTKPTKEKPKKINITKSHSGQKSKTAALRLADPHLSVFRMRPVHLVR</sequence>
<dbReference type="Proteomes" id="UP000253729">
    <property type="component" value="Unassembled WGS sequence"/>
</dbReference>
<accession>A0A3F3Q177</accession>
<feature type="compositionally biased region" description="Polar residues" evidence="1">
    <location>
        <begin position="58"/>
        <end position="68"/>
    </location>
</feature>